<dbReference type="Proteomes" id="UP000182476">
    <property type="component" value="Chromosome I"/>
</dbReference>
<keyword evidence="2" id="KW-1185">Reference proteome</keyword>
<proteinExistence type="predicted"/>
<gene>
    <name evidence="1" type="ORF">SAMN04489801_4658</name>
</gene>
<sequence length="70" mass="7860">MLVSVKNYTFENSTSGRGKTNEFMRVGLFNGEALFVSFIIATRKNNSRVLTYTFASQPDTDDRVEGDADE</sequence>
<reference evidence="1 2" key="1">
    <citation type="submission" date="2016-10" db="EMBL/GenBank/DDBJ databases">
        <authorList>
            <person name="Varghese N."/>
            <person name="Submissions S."/>
        </authorList>
    </citation>
    <scope>NUCLEOTIDE SEQUENCE [LARGE SCALE GENOMIC DNA]</scope>
    <source>
        <strain evidence="1 2">LMG 21607</strain>
    </source>
</reference>
<accession>A0ABY0VV93</accession>
<name>A0ABY0VV93_9PSED</name>
<evidence type="ECO:0000313" key="1">
    <source>
        <dbReference type="EMBL" id="SDU57928.1"/>
    </source>
</evidence>
<protein>
    <recommendedName>
        <fullName evidence="3">BrnT family toxin</fullName>
    </recommendedName>
</protein>
<evidence type="ECO:0000313" key="2">
    <source>
        <dbReference type="Proteomes" id="UP000182476"/>
    </source>
</evidence>
<organism evidence="1 2">
    <name type="scientific">Pseudomonas mandelii</name>
    <dbReference type="NCBI Taxonomy" id="75612"/>
    <lineage>
        <taxon>Bacteria</taxon>
        <taxon>Pseudomonadati</taxon>
        <taxon>Pseudomonadota</taxon>
        <taxon>Gammaproteobacteria</taxon>
        <taxon>Pseudomonadales</taxon>
        <taxon>Pseudomonadaceae</taxon>
        <taxon>Pseudomonas</taxon>
    </lineage>
</organism>
<evidence type="ECO:0008006" key="3">
    <source>
        <dbReference type="Google" id="ProtNLM"/>
    </source>
</evidence>
<dbReference type="EMBL" id="LT629796">
    <property type="protein sequence ID" value="SDU57928.1"/>
    <property type="molecule type" value="Genomic_DNA"/>
</dbReference>